<feature type="region of interest" description="Disordered" evidence="1">
    <location>
        <begin position="112"/>
        <end position="131"/>
    </location>
</feature>
<reference evidence="2 3" key="1">
    <citation type="submission" date="2019-09" db="EMBL/GenBank/DDBJ databases">
        <title>A chromosome-level genome assembly of the Chinese tupelo Nyssa sinensis.</title>
        <authorList>
            <person name="Yang X."/>
            <person name="Kang M."/>
            <person name="Yang Y."/>
            <person name="Xiong H."/>
            <person name="Wang M."/>
            <person name="Zhang Z."/>
            <person name="Wang Z."/>
            <person name="Wu H."/>
            <person name="Ma T."/>
            <person name="Liu J."/>
            <person name="Xi Z."/>
        </authorList>
    </citation>
    <scope>NUCLEOTIDE SEQUENCE [LARGE SCALE GENOMIC DNA]</scope>
    <source>
        <strain evidence="2">J267</strain>
        <tissue evidence="2">Leaf</tissue>
    </source>
</reference>
<evidence type="ECO:0000313" key="3">
    <source>
        <dbReference type="Proteomes" id="UP000325577"/>
    </source>
</evidence>
<dbReference type="EMBL" id="CM018050">
    <property type="protein sequence ID" value="KAA8518201.1"/>
    <property type="molecule type" value="Genomic_DNA"/>
</dbReference>
<evidence type="ECO:0000256" key="1">
    <source>
        <dbReference type="SAM" id="MobiDB-lite"/>
    </source>
</evidence>
<keyword evidence="3" id="KW-1185">Reference proteome</keyword>
<dbReference type="OrthoDB" id="1176646at2759"/>
<organism evidence="2 3">
    <name type="scientific">Nyssa sinensis</name>
    <dbReference type="NCBI Taxonomy" id="561372"/>
    <lineage>
        <taxon>Eukaryota</taxon>
        <taxon>Viridiplantae</taxon>
        <taxon>Streptophyta</taxon>
        <taxon>Embryophyta</taxon>
        <taxon>Tracheophyta</taxon>
        <taxon>Spermatophyta</taxon>
        <taxon>Magnoliopsida</taxon>
        <taxon>eudicotyledons</taxon>
        <taxon>Gunneridae</taxon>
        <taxon>Pentapetalae</taxon>
        <taxon>asterids</taxon>
        <taxon>Cornales</taxon>
        <taxon>Nyssaceae</taxon>
        <taxon>Nyssa</taxon>
    </lineage>
</organism>
<dbReference type="AlphaFoldDB" id="A0A5J4ZM87"/>
<proteinExistence type="predicted"/>
<sequence>MVSNAKFEVKKFDGTDNFDMWQCEVLDVLVQQELDITLEDKLDDMEDKDWVKINLQAYGTIRLCLAKDQKKDTIKFDDVSNALMNKEYRKRDLQVHRDLTSEALIVRDKTKDRNYGGQGKSQGVSSDRRIPKKDESSLLSLSSSALSLCCSKSFTENEITENSSVGFNLLNLNCILGSRSQI</sequence>
<accession>A0A5J4ZM87</accession>
<protein>
    <submittedName>
        <fullName evidence="2">Uncharacterized protein</fullName>
    </submittedName>
</protein>
<dbReference type="Proteomes" id="UP000325577">
    <property type="component" value="Linkage Group LG7"/>
</dbReference>
<name>A0A5J4ZM87_9ASTE</name>
<gene>
    <name evidence="2" type="ORF">F0562_015675</name>
</gene>
<evidence type="ECO:0000313" key="2">
    <source>
        <dbReference type="EMBL" id="KAA8518201.1"/>
    </source>
</evidence>